<protein>
    <recommendedName>
        <fullName evidence="7">DNA 3'-5' helicase</fullName>
        <ecNumber evidence="7">5.6.2.4</ecNumber>
    </recommendedName>
</protein>
<dbReference type="AlphaFoldDB" id="A0A3N0EIG8"/>
<dbReference type="GO" id="GO:0016887">
    <property type="term" value="F:ATP hydrolysis activity"/>
    <property type="evidence" value="ECO:0007669"/>
    <property type="project" value="RHEA"/>
</dbReference>
<dbReference type="GO" id="GO:0003677">
    <property type="term" value="F:DNA binding"/>
    <property type="evidence" value="ECO:0007669"/>
    <property type="project" value="InterPro"/>
</dbReference>
<dbReference type="GO" id="GO:0000725">
    <property type="term" value="P:recombinational repair"/>
    <property type="evidence" value="ECO:0007669"/>
    <property type="project" value="TreeGrafter"/>
</dbReference>
<evidence type="ECO:0000256" key="7">
    <source>
        <dbReference type="ARBA" id="ARBA00034808"/>
    </source>
</evidence>
<keyword evidence="1 9" id="KW-0547">Nucleotide-binding</keyword>
<evidence type="ECO:0000256" key="5">
    <source>
        <dbReference type="ARBA" id="ARBA00023235"/>
    </source>
</evidence>
<dbReference type="InterPro" id="IPR000212">
    <property type="entry name" value="DNA_helicase_UvrD/REP"/>
</dbReference>
<reference evidence="11 12" key="1">
    <citation type="submission" date="2018-11" db="EMBL/GenBank/DDBJ databases">
        <title>The genome draft of YIM 96095.</title>
        <authorList>
            <person name="Tang S.-K."/>
            <person name="Chunyu W.-X."/>
            <person name="Feng Y.-Z."/>
        </authorList>
    </citation>
    <scope>NUCLEOTIDE SEQUENCE [LARGE SCALE GENOMIC DNA]</scope>
    <source>
        <strain evidence="11 12">YIM 96095</strain>
    </source>
</reference>
<dbReference type="InterPro" id="IPR014017">
    <property type="entry name" value="DNA_helicase_UvrD-like_C"/>
</dbReference>
<gene>
    <name evidence="11" type="ORF">EFW17_01565</name>
</gene>
<keyword evidence="5" id="KW-0413">Isomerase</keyword>
<proteinExistence type="predicted"/>
<evidence type="ECO:0000256" key="2">
    <source>
        <dbReference type="ARBA" id="ARBA00022801"/>
    </source>
</evidence>
<evidence type="ECO:0000256" key="8">
    <source>
        <dbReference type="ARBA" id="ARBA00048988"/>
    </source>
</evidence>
<comment type="catalytic activity">
    <reaction evidence="8">
        <text>ATP + H2O = ADP + phosphate + H(+)</text>
        <dbReference type="Rhea" id="RHEA:13065"/>
        <dbReference type="ChEBI" id="CHEBI:15377"/>
        <dbReference type="ChEBI" id="CHEBI:15378"/>
        <dbReference type="ChEBI" id="CHEBI:30616"/>
        <dbReference type="ChEBI" id="CHEBI:43474"/>
        <dbReference type="ChEBI" id="CHEBI:456216"/>
        <dbReference type="EC" id="5.6.2.4"/>
    </reaction>
</comment>
<evidence type="ECO:0000256" key="3">
    <source>
        <dbReference type="ARBA" id="ARBA00022806"/>
    </source>
</evidence>
<dbReference type="PROSITE" id="PS51198">
    <property type="entry name" value="UVRD_HELICASE_ATP_BIND"/>
    <property type="match status" value="1"/>
</dbReference>
<dbReference type="PANTHER" id="PTHR11070:SF2">
    <property type="entry name" value="ATP-DEPENDENT DNA HELICASE SRS2"/>
    <property type="match status" value="1"/>
</dbReference>
<keyword evidence="2 9" id="KW-0378">Hydrolase</keyword>
<evidence type="ECO:0000313" key="11">
    <source>
        <dbReference type="EMBL" id="RNL87527.1"/>
    </source>
</evidence>
<comment type="caution">
    <text evidence="11">The sequence shown here is derived from an EMBL/GenBank/DDBJ whole genome shotgun (WGS) entry which is preliminary data.</text>
</comment>
<accession>A0A3N0EIG8</accession>
<dbReference type="EMBL" id="RJMB01000001">
    <property type="protein sequence ID" value="RNL87527.1"/>
    <property type="molecule type" value="Genomic_DNA"/>
</dbReference>
<dbReference type="PANTHER" id="PTHR11070">
    <property type="entry name" value="UVRD / RECB / PCRA DNA HELICASE FAMILY MEMBER"/>
    <property type="match status" value="1"/>
</dbReference>
<dbReference type="GO" id="GO:0005524">
    <property type="term" value="F:ATP binding"/>
    <property type="evidence" value="ECO:0007669"/>
    <property type="project" value="UniProtKB-UniRule"/>
</dbReference>
<keyword evidence="12" id="KW-1185">Reference proteome</keyword>
<organism evidence="11 12">
    <name type="scientific">Halostreptopolyspora alba</name>
    <dbReference type="NCBI Taxonomy" id="2487137"/>
    <lineage>
        <taxon>Bacteria</taxon>
        <taxon>Bacillati</taxon>
        <taxon>Actinomycetota</taxon>
        <taxon>Actinomycetes</taxon>
        <taxon>Streptosporangiales</taxon>
        <taxon>Nocardiopsidaceae</taxon>
        <taxon>Halostreptopolyspora</taxon>
    </lineage>
</organism>
<dbReference type="Pfam" id="PF00580">
    <property type="entry name" value="UvrD-helicase"/>
    <property type="match status" value="2"/>
</dbReference>
<comment type="catalytic activity">
    <reaction evidence="6">
        <text>Couples ATP hydrolysis with the unwinding of duplex DNA by translocating in the 3'-5' direction.</text>
        <dbReference type="EC" id="5.6.2.4"/>
    </reaction>
</comment>
<dbReference type="Proteomes" id="UP000269198">
    <property type="component" value="Unassembled WGS sequence"/>
</dbReference>
<feature type="binding site" evidence="9">
    <location>
        <begin position="48"/>
        <end position="55"/>
    </location>
    <ligand>
        <name>ATP</name>
        <dbReference type="ChEBI" id="CHEBI:30616"/>
    </ligand>
</feature>
<evidence type="ECO:0000256" key="4">
    <source>
        <dbReference type="ARBA" id="ARBA00022840"/>
    </source>
</evidence>
<dbReference type="InterPro" id="IPR027417">
    <property type="entry name" value="P-loop_NTPase"/>
</dbReference>
<dbReference type="EC" id="5.6.2.4" evidence="7"/>
<evidence type="ECO:0000259" key="10">
    <source>
        <dbReference type="PROSITE" id="PS51198"/>
    </source>
</evidence>
<evidence type="ECO:0000256" key="1">
    <source>
        <dbReference type="ARBA" id="ARBA00022741"/>
    </source>
</evidence>
<keyword evidence="4 9" id="KW-0067">ATP-binding</keyword>
<name>A0A3N0EIG8_9ACTN</name>
<dbReference type="SUPFAM" id="SSF52540">
    <property type="entry name" value="P-loop containing nucleoside triphosphate hydrolases"/>
    <property type="match status" value="1"/>
</dbReference>
<dbReference type="InterPro" id="IPR014016">
    <property type="entry name" value="UvrD-like_ATP-bd"/>
</dbReference>
<feature type="domain" description="UvrD-like helicase ATP-binding" evidence="10">
    <location>
        <begin position="27"/>
        <end position="301"/>
    </location>
</feature>
<sequence length="622" mass="69235">MSAEAIPPASPTAEPRQRVDAIRGSAREAQRAIVEAEVTGGQFLWVEACPGAGKTRVVVDRHLERPLATPRQGRAIVSFTRMAGRELRRRCDDAGSPELVSSPHFIGTLDSFIWLHLVRPYLAASEWGNRSWRRLDSWHDHPKARQRGLSLDDFVFTKKDGLRLGPAKLRNGKSNAGTGDPNRDARWAQRTHRKLFREGFFTGELLRDIALKLLSDQKRARLILDILVARFSELIVDEAQDCSDEDRRILQRLNEHGLPVLLVGDPDQAIYGFRDPSGSRGQPVVPVTAETMRLRHNWRSTQNICDAAATLRTSGHPADVAAGEHHGEDAPIMLVPMENREEAGHVRSFAAEAQRLGIPQAQRIVASNIGSALPAELTGSSRPPRTLLGRMVWAVGVLRAPGAPRKRLERAHRIVWENLLNLWCGEPGVTVEQRLERFGLTKDGLLRAEARVIDELPSLNESAEKWNTEAKRILRKHQPGSALDRPQGKLGWRIQSKDRRKHAYVIGGLSDPTITASAEVAHLSTIHQVKGEEWDAVLVIVPPAEVSTPDPITRAVESWLSQRPLTEEATEARNVLYVAATRARQLLAFALDADRIGRARAVLESHGVSCRIVHQHRADVDY</sequence>
<evidence type="ECO:0000313" key="12">
    <source>
        <dbReference type="Proteomes" id="UP000269198"/>
    </source>
</evidence>
<dbReference type="GO" id="GO:0043138">
    <property type="term" value="F:3'-5' DNA helicase activity"/>
    <property type="evidence" value="ECO:0007669"/>
    <property type="project" value="UniProtKB-EC"/>
</dbReference>
<dbReference type="Gene3D" id="3.40.50.300">
    <property type="entry name" value="P-loop containing nucleotide triphosphate hydrolases"/>
    <property type="match status" value="2"/>
</dbReference>
<evidence type="ECO:0000256" key="9">
    <source>
        <dbReference type="PROSITE-ProRule" id="PRU00560"/>
    </source>
</evidence>
<dbReference type="OrthoDB" id="9810135at2"/>
<evidence type="ECO:0000256" key="6">
    <source>
        <dbReference type="ARBA" id="ARBA00034617"/>
    </source>
</evidence>
<dbReference type="Pfam" id="PF13361">
    <property type="entry name" value="UvrD_C"/>
    <property type="match status" value="1"/>
</dbReference>
<keyword evidence="3 9" id="KW-0347">Helicase</keyword>